<evidence type="ECO:0000313" key="13">
    <source>
        <dbReference type="EMBL" id="VAW88991.1"/>
    </source>
</evidence>
<keyword evidence="8 13" id="KW-0560">Oxidoreductase</keyword>
<gene>
    <name evidence="13" type="ORF">MNBD_GAMMA18-2183</name>
</gene>
<dbReference type="NCBIfam" id="NF004224">
    <property type="entry name" value="PRK05671.1"/>
    <property type="match status" value="1"/>
</dbReference>
<comment type="catalytic activity">
    <reaction evidence="11">
        <text>L-aspartate 4-semialdehyde + phosphate + NADP(+) = 4-phospho-L-aspartate + NADPH + H(+)</text>
        <dbReference type="Rhea" id="RHEA:24284"/>
        <dbReference type="ChEBI" id="CHEBI:15378"/>
        <dbReference type="ChEBI" id="CHEBI:43474"/>
        <dbReference type="ChEBI" id="CHEBI:57535"/>
        <dbReference type="ChEBI" id="CHEBI:57783"/>
        <dbReference type="ChEBI" id="CHEBI:58349"/>
        <dbReference type="ChEBI" id="CHEBI:537519"/>
        <dbReference type="EC" id="1.2.1.11"/>
    </reaction>
</comment>
<proteinExistence type="inferred from homology"/>
<dbReference type="GO" id="GO:0019877">
    <property type="term" value="P:diaminopimelate biosynthetic process"/>
    <property type="evidence" value="ECO:0007669"/>
    <property type="project" value="UniProtKB-KW"/>
</dbReference>
<dbReference type="Pfam" id="PF02774">
    <property type="entry name" value="Semialdhyde_dhC"/>
    <property type="match status" value="1"/>
</dbReference>
<evidence type="ECO:0000256" key="8">
    <source>
        <dbReference type="ARBA" id="ARBA00023002"/>
    </source>
</evidence>
<comment type="similarity">
    <text evidence="1">Belongs to the aspartate-semialdehyde dehydrogenase family.</text>
</comment>
<dbReference type="PANTHER" id="PTHR46278">
    <property type="entry name" value="DEHYDROGENASE, PUTATIVE-RELATED"/>
    <property type="match status" value="1"/>
</dbReference>
<evidence type="ECO:0000256" key="1">
    <source>
        <dbReference type="ARBA" id="ARBA00010584"/>
    </source>
</evidence>
<dbReference type="NCBIfam" id="TIGR01296">
    <property type="entry name" value="asd_B"/>
    <property type="match status" value="1"/>
</dbReference>
<dbReference type="EC" id="1.2.1.11" evidence="3"/>
<dbReference type="AlphaFoldDB" id="A0A3B0ZBQ9"/>
<dbReference type="InterPro" id="IPR005986">
    <property type="entry name" value="Asp_semialdehyde_DH_beta"/>
</dbReference>
<dbReference type="GO" id="GO:0050661">
    <property type="term" value="F:NADP binding"/>
    <property type="evidence" value="ECO:0007669"/>
    <property type="project" value="InterPro"/>
</dbReference>
<keyword evidence="6" id="KW-0521">NADP</keyword>
<dbReference type="NCBIfam" id="NF011456">
    <property type="entry name" value="PRK14874.1"/>
    <property type="match status" value="1"/>
</dbReference>
<dbReference type="PIRSF" id="PIRSF000148">
    <property type="entry name" value="ASA_dh"/>
    <property type="match status" value="1"/>
</dbReference>
<dbReference type="EMBL" id="UOFP01000245">
    <property type="protein sequence ID" value="VAW88991.1"/>
    <property type="molecule type" value="Genomic_DNA"/>
</dbReference>
<organism evidence="13">
    <name type="scientific">hydrothermal vent metagenome</name>
    <dbReference type="NCBI Taxonomy" id="652676"/>
    <lineage>
        <taxon>unclassified sequences</taxon>
        <taxon>metagenomes</taxon>
        <taxon>ecological metagenomes</taxon>
    </lineage>
</organism>
<dbReference type="GO" id="GO:0009088">
    <property type="term" value="P:threonine biosynthetic process"/>
    <property type="evidence" value="ECO:0007669"/>
    <property type="project" value="UniProtKB-KW"/>
</dbReference>
<dbReference type="InterPro" id="IPR012280">
    <property type="entry name" value="Semialdhyde_DH_dimer_dom"/>
</dbReference>
<reference evidence="13" key="1">
    <citation type="submission" date="2018-06" db="EMBL/GenBank/DDBJ databases">
        <authorList>
            <person name="Zhirakovskaya E."/>
        </authorList>
    </citation>
    <scope>NUCLEOTIDE SEQUENCE</scope>
</reference>
<dbReference type="GO" id="GO:0046983">
    <property type="term" value="F:protein dimerization activity"/>
    <property type="evidence" value="ECO:0007669"/>
    <property type="project" value="InterPro"/>
</dbReference>
<evidence type="ECO:0000256" key="4">
    <source>
        <dbReference type="ARBA" id="ARBA00022605"/>
    </source>
</evidence>
<comment type="subunit">
    <text evidence="2">Homodimer.</text>
</comment>
<keyword evidence="5" id="KW-0791">Threonine biosynthesis</keyword>
<evidence type="ECO:0000256" key="9">
    <source>
        <dbReference type="ARBA" id="ARBA00023154"/>
    </source>
</evidence>
<keyword evidence="9" id="KW-0457">Lysine biosynthesis</keyword>
<evidence type="ECO:0000256" key="5">
    <source>
        <dbReference type="ARBA" id="ARBA00022697"/>
    </source>
</evidence>
<dbReference type="SMART" id="SM00859">
    <property type="entry name" value="Semialdhyde_dh"/>
    <property type="match status" value="1"/>
</dbReference>
<dbReference type="InterPro" id="IPR000534">
    <property type="entry name" value="Semialdehyde_DH_NAD-bd"/>
</dbReference>
<dbReference type="GO" id="GO:0051287">
    <property type="term" value="F:NAD binding"/>
    <property type="evidence" value="ECO:0007669"/>
    <property type="project" value="InterPro"/>
</dbReference>
<accession>A0A3B0ZBQ9</accession>
<evidence type="ECO:0000256" key="7">
    <source>
        <dbReference type="ARBA" id="ARBA00022915"/>
    </source>
</evidence>
<dbReference type="GO" id="GO:0009097">
    <property type="term" value="P:isoleucine biosynthetic process"/>
    <property type="evidence" value="ECO:0007669"/>
    <property type="project" value="InterPro"/>
</dbReference>
<evidence type="ECO:0000256" key="10">
    <source>
        <dbReference type="ARBA" id="ARBA00023167"/>
    </source>
</evidence>
<keyword evidence="7" id="KW-0220">Diaminopimelate biosynthesis</keyword>
<dbReference type="InterPro" id="IPR036291">
    <property type="entry name" value="NAD(P)-bd_dom_sf"/>
</dbReference>
<dbReference type="SUPFAM" id="SSF51735">
    <property type="entry name" value="NAD(P)-binding Rossmann-fold domains"/>
    <property type="match status" value="1"/>
</dbReference>
<feature type="domain" description="Semialdehyde dehydrogenase NAD-binding" evidence="12">
    <location>
        <begin position="6"/>
        <end position="121"/>
    </location>
</feature>
<dbReference type="GO" id="GO:0004073">
    <property type="term" value="F:aspartate-semialdehyde dehydrogenase activity"/>
    <property type="evidence" value="ECO:0007669"/>
    <property type="project" value="UniProtKB-EC"/>
</dbReference>
<evidence type="ECO:0000256" key="2">
    <source>
        <dbReference type="ARBA" id="ARBA00011738"/>
    </source>
</evidence>
<evidence type="ECO:0000259" key="12">
    <source>
        <dbReference type="SMART" id="SM00859"/>
    </source>
</evidence>
<dbReference type="Gene3D" id="3.30.360.10">
    <property type="entry name" value="Dihydrodipicolinate Reductase, domain 2"/>
    <property type="match status" value="1"/>
</dbReference>
<protein>
    <recommendedName>
        <fullName evidence="3">aspartate-semialdehyde dehydrogenase</fullName>
        <ecNumber evidence="3">1.2.1.11</ecNumber>
    </recommendedName>
</protein>
<keyword evidence="4" id="KW-0028">Amino-acid biosynthesis</keyword>
<evidence type="ECO:0000256" key="6">
    <source>
        <dbReference type="ARBA" id="ARBA00022857"/>
    </source>
</evidence>
<dbReference type="Pfam" id="PF01118">
    <property type="entry name" value="Semialdhyde_dh"/>
    <property type="match status" value="1"/>
</dbReference>
<dbReference type="GO" id="GO:0009089">
    <property type="term" value="P:lysine biosynthetic process via diaminopimelate"/>
    <property type="evidence" value="ECO:0007669"/>
    <property type="project" value="InterPro"/>
</dbReference>
<dbReference type="Gene3D" id="3.40.50.720">
    <property type="entry name" value="NAD(P)-binding Rossmann-like Domain"/>
    <property type="match status" value="1"/>
</dbReference>
<dbReference type="PANTHER" id="PTHR46278:SF2">
    <property type="entry name" value="ASPARTATE-SEMIALDEHYDE DEHYDROGENASE"/>
    <property type="match status" value="1"/>
</dbReference>
<name>A0A3B0ZBQ9_9ZZZZ</name>
<dbReference type="CDD" id="cd18131">
    <property type="entry name" value="ASADH_C_bac_euk_like"/>
    <property type="match status" value="1"/>
</dbReference>
<keyword evidence="10" id="KW-0486">Methionine biosynthesis</keyword>
<dbReference type="GO" id="GO:0009086">
    <property type="term" value="P:methionine biosynthetic process"/>
    <property type="evidence" value="ECO:0007669"/>
    <property type="project" value="UniProtKB-KW"/>
</dbReference>
<evidence type="ECO:0000256" key="11">
    <source>
        <dbReference type="ARBA" id="ARBA00047891"/>
    </source>
</evidence>
<sequence length="342" mass="36448">MENSYNVAVVGAATSAGAVVIELLGGRDFPIDNLYLLDDEELAGGRIEFNSSYQAVKDVAGFDFSQVQIALFVSGDVIAAKYVPKASKEGCVVIDSSSQFRMDSDVPLVVPEVNPAAIADYKIRNIIASPGSAAIAMLVALKPIYDAAGIEKINISTYHAVSEMGESGAEELASQTTGLLNMREPECCQFPEQIAFNVIPQVGAILENGYTLEELRLVGEGQKVLDDKSILINPTAVWVPVFFSHSESLHIETKTKLSASAARELLQQSEGISVVDDPSTLDYPTPVGGGVGTDSVFVGRIREGMGSGNSLNLWVVSDNVRKGSALNCVQIAENLIKNYLGK</sequence>
<dbReference type="SUPFAM" id="SSF55347">
    <property type="entry name" value="Glyceraldehyde-3-phosphate dehydrogenase-like, C-terminal domain"/>
    <property type="match status" value="1"/>
</dbReference>
<evidence type="ECO:0000256" key="3">
    <source>
        <dbReference type="ARBA" id="ARBA00013120"/>
    </source>
</evidence>
<dbReference type="NCBIfam" id="NF005957">
    <property type="entry name" value="PRK08040.1"/>
    <property type="match status" value="1"/>
</dbReference>